<sequence length="578" mass="63311">MTTTVQPQTAQALTFDVRDIPFSTKGAWFDLSPVVALHTTAEDVHLVSHQTGMHAVFVLVPETDGTRTETTITASPSLLTWTASDGEIDAAFDGVTCLRIRGRGISLRIGDASTGLTPFTGTYLFRDPIDGAAVFTSYETGRRYRVTSLKGDLDLVGAEALGVHVRDAVASGDDGWEVAIEEFESARPSYLPLLGFTDVERATARDFSAYLDRLAGWRDARTPAADLAAYVMWSATVRPLGFLRQESILMSMHWMDKVWSWDHCFNALALAPGDPAAALAQFRLIFDHQDASGALPDSVTHSEILYNFVKPPIHGWAFDKLRQRMPGVLSPEDLTNIYDELSAWTDFWLDSRRIDGHELAHYQHGNDSGWDNSSTFDSDRVIEAPDLAAFLVLQLDTLARLADELGLDAGATRRAERDAMAAALLAELWDGDTFIARAPLSGRTSSTTSLLNLLALVAAEFLPVEVRERVAASIAGHLTLWGPATELPSSPNYEPDGYWRGPIWAPSTVIVEDGLRSAGFVTLADTVSARFRRLCEKSGFAENFDAQTGEGLRDRAYTWTASSYLLLAQEALIRASDS</sequence>
<dbReference type="SUPFAM" id="SSF48208">
    <property type="entry name" value="Six-hairpin glycosidases"/>
    <property type="match status" value="1"/>
</dbReference>
<accession>A0AA41UID2</accession>
<keyword evidence="2" id="KW-0378">Hydrolase</keyword>
<dbReference type="GO" id="GO:0004573">
    <property type="term" value="F:Glc3Man9GlcNAc2 oligosaccharide glucosidase activity"/>
    <property type="evidence" value="ECO:0007669"/>
    <property type="project" value="InterPro"/>
</dbReference>
<dbReference type="Pfam" id="PF22422">
    <property type="entry name" value="MGH1-like_GH"/>
    <property type="match status" value="1"/>
</dbReference>
<dbReference type="InterPro" id="IPR008928">
    <property type="entry name" value="6-hairpin_glycosidase_sf"/>
</dbReference>
<gene>
    <name evidence="5" type="ORF">MQH31_16290</name>
</gene>
<keyword evidence="6" id="KW-1185">Reference proteome</keyword>
<keyword evidence="3" id="KW-0326">Glycosidase</keyword>
<dbReference type="RefSeq" id="WP_243012900.1">
    <property type="nucleotide sequence ID" value="NZ_JALGAR010000005.1"/>
</dbReference>
<comment type="similarity">
    <text evidence="1">Belongs to the glycosyl hydrolase 63 family.</text>
</comment>
<dbReference type="GO" id="GO:0009311">
    <property type="term" value="P:oligosaccharide metabolic process"/>
    <property type="evidence" value="ECO:0007669"/>
    <property type="project" value="InterPro"/>
</dbReference>
<dbReference type="AlphaFoldDB" id="A0AA41UID2"/>
<dbReference type="InterPro" id="IPR004888">
    <property type="entry name" value="Glycoside_hydrolase_63"/>
</dbReference>
<evidence type="ECO:0000313" key="6">
    <source>
        <dbReference type="Proteomes" id="UP001165341"/>
    </source>
</evidence>
<dbReference type="PANTHER" id="PTHR10412">
    <property type="entry name" value="MANNOSYL-OLIGOSACCHARIDE GLUCOSIDASE"/>
    <property type="match status" value="1"/>
</dbReference>
<dbReference type="Proteomes" id="UP001165341">
    <property type="component" value="Unassembled WGS sequence"/>
</dbReference>
<name>A0AA41UID2_9MICO</name>
<dbReference type="GO" id="GO:0006487">
    <property type="term" value="P:protein N-linked glycosylation"/>
    <property type="evidence" value="ECO:0007669"/>
    <property type="project" value="TreeGrafter"/>
</dbReference>
<evidence type="ECO:0000259" key="4">
    <source>
        <dbReference type="Pfam" id="PF22422"/>
    </source>
</evidence>
<reference evidence="5" key="1">
    <citation type="submission" date="2022-03" db="EMBL/GenBank/DDBJ databases">
        <title>Cryobacterium sp. nov. strain ZS14-85, isolated from Antarctic soil.</title>
        <authorList>
            <person name="Li J."/>
            <person name="Niu G."/>
        </authorList>
    </citation>
    <scope>NUCLEOTIDE SEQUENCE</scope>
    <source>
        <strain evidence="5">ZS14-85</strain>
    </source>
</reference>
<evidence type="ECO:0000256" key="3">
    <source>
        <dbReference type="ARBA" id="ARBA00023295"/>
    </source>
</evidence>
<organism evidence="5 6">
    <name type="scientific">Cryobacterium zhongshanensis</name>
    <dbReference type="NCBI Taxonomy" id="2928153"/>
    <lineage>
        <taxon>Bacteria</taxon>
        <taxon>Bacillati</taxon>
        <taxon>Actinomycetota</taxon>
        <taxon>Actinomycetes</taxon>
        <taxon>Micrococcales</taxon>
        <taxon>Microbacteriaceae</taxon>
        <taxon>Cryobacterium</taxon>
    </lineage>
</organism>
<protein>
    <submittedName>
        <fullName evidence="5">Glycogen debranching protein</fullName>
    </submittedName>
</protein>
<evidence type="ECO:0000256" key="2">
    <source>
        <dbReference type="ARBA" id="ARBA00022801"/>
    </source>
</evidence>
<feature type="domain" description="Mannosylglycerate hydrolase MGH1-like glycoside hydrolase" evidence="4">
    <location>
        <begin position="257"/>
        <end position="560"/>
    </location>
</feature>
<dbReference type="InterPro" id="IPR012341">
    <property type="entry name" value="6hp_glycosidase-like_sf"/>
</dbReference>
<dbReference type="EMBL" id="JALGAR010000005">
    <property type="protein sequence ID" value="MCI4659364.1"/>
    <property type="molecule type" value="Genomic_DNA"/>
</dbReference>
<comment type="caution">
    <text evidence="5">The sequence shown here is derived from an EMBL/GenBank/DDBJ whole genome shotgun (WGS) entry which is preliminary data.</text>
</comment>
<evidence type="ECO:0000256" key="1">
    <source>
        <dbReference type="ARBA" id="ARBA00010833"/>
    </source>
</evidence>
<dbReference type="InterPro" id="IPR054491">
    <property type="entry name" value="MGH1-like_GH"/>
</dbReference>
<dbReference type="PANTHER" id="PTHR10412:SF11">
    <property type="entry name" value="MANNOSYL-OLIGOSACCHARIDE GLUCOSIDASE"/>
    <property type="match status" value="1"/>
</dbReference>
<dbReference type="Gene3D" id="1.50.10.10">
    <property type="match status" value="1"/>
</dbReference>
<proteinExistence type="inferred from homology"/>
<evidence type="ECO:0000313" key="5">
    <source>
        <dbReference type="EMBL" id="MCI4659364.1"/>
    </source>
</evidence>